<dbReference type="InterPro" id="IPR000847">
    <property type="entry name" value="LysR_HTH_N"/>
</dbReference>
<evidence type="ECO:0000256" key="2">
    <source>
        <dbReference type="ARBA" id="ARBA00023015"/>
    </source>
</evidence>
<dbReference type="eggNOG" id="COG0583">
    <property type="taxonomic scope" value="Bacteria"/>
</dbReference>
<dbReference type="InterPro" id="IPR036388">
    <property type="entry name" value="WH-like_DNA-bd_sf"/>
</dbReference>
<gene>
    <name evidence="6" type="ORF">SAMN04489713_101961</name>
</gene>
<comment type="similarity">
    <text evidence="1">Belongs to the LysR transcriptional regulatory family.</text>
</comment>
<keyword evidence="2" id="KW-0805">Transcription regulation</keyword>
<dbReference type="STRING" id="1993.SAMN04489713_101961"/>
<dbReference type="PROSITE" id="PS50931">
    <property type="entry name" value="HTH_LYSR"/>
    <property type="match status" value="1"/>
</dbReference>
<dbReference type="PRINTS" id="PR00039">
    <property type="entry name" value="HTHLYSR"/>
</dbReference>
<dbReference type="PANTHER" id="PTHR30126">
    <property type="entry name" value="HTH-TYPE TRANSCRIPTIONAL REGULATOR"/>
    <property type="match status" value="1"/>
</dbReference>
<reference evidence="6 7" key="1">
    <citation type="submission" date="2016-10" db="EMBL/GenBank/DDBJ databases">
        <authorList>
            <person name="de Groot N.N."/>
        </authorList>
    </citation>
    <scope>NUCLEOTIDE SEQUENCE [LARGE SCALE GENOMIC DNA]</scope>
    <source>
        <strain evidence="6 7">DSM 43067</strain>
    </source>
</reference>
<keyword evidence="7" id="KW-1185">Reference proteome</keyword>
<evidence type="ECO:0000256" key="3">
    <source>
        <dbReference type="ARBA" id="ARBA00023125"/>
    </source>
</evidence>
<dbReference type="GO" id="GO:0003700">
    <property type="term" value="F:DNA-binding transcription factor activity"/>
    <property type="evidence" value="ECO:0007669"/>
    <property type="project" value="InterPro"/>
</dbReference>
<dbReference type="Pfam" id="PF03466">
    <property type="entry name" value="LysR_substrate"/>
    <property type="match status" value="1"/>
</dbReference>
<dbReference type="FunFam" id="1.10.10.10:FF:000001">
    <property type="entry name" value="LysR family transcriptional regulator"/>
    <property type="match status" value="1"/>
</dbReference>
<evidence type="ECO:0000313" key="6">
    <source>
        <dbReference type="EMBL" id="SFN27802.1"/>
    </source>
</evidence>
<evidence type="ECO:0000256" key="4">
    <source>
        <dbReference type="ARBA" id="ARBA00023163"/>
    </source>
</evidence>
<dbReference type="CDD" id="cd05466">
    <property type="entry name" value="PBP2_LTTR_substrate"/>
    <property type="match status" value="1"/>
</dbReference>
<keyword evidence="4" id="KW-0804">Transcription</keyword>
<dbReference type="PANTHER" id="PTHR30126:SF39">
    <property type="entry name" value="HTH-TYPE TRANSCRIPTIONAL REGULATOR CYSL"/>
    <property type="match status" value="1"/>
</dbReference>
<dbReference type="RefSeq" id="WP_024935237.1">
    <property type="nucleotide sequence ID" value="NZ_CP083237.1"/>
</dbReference>
<protein>
    <submittedName>
        <fullName evidence="6">DNA-binding transcriptional regulator, LysR family</fullName>
    </submittedName>
</protein>
<proteinExistence type="inferred from homology"/>
<keyword evidence="3 6" id="KW-0238">DNA-binding</keyword>
<dbReference type="Proteomes" id="UP000183413">
    <property type="component" value="Unassembled WGS sequence"/>
</dbReference>
<accession>A0A1I4XPS5</accession>
<dbReference type="GO" id="GO:0000976">
    <property type="term" value="F:transcription cis-regulatory region binding"/>
    <property type="evidence" value="ECO:0007669"/>
    <property type="project" value="TreeGrafter"/>
</dbReference>
<dbReference type="InParanoid" id="A0A1I4XPS5"/>
<dbReference type="SUPFAM" id="SSF46785">
    <property type="entry name" value="Winged helix' DNA-binding domain"/>
    <property type="match status" value="1"/>
</dbReference>
<evidence type="ECO:0000313" key="7">
    <source>
        <dbReference type="Proteomes" id="UP000183413"/>
    </source>
</evidence>
<feature type="domain" description="HTH lysR-type" evidence="5">
    <location>
        <begin position="1"/>
        <end position="58"/>
    </location>
</feature>
<dbReference type="EMBL" id="FOVH01000001">
    <property type="protein sequence ID" value="SFN27802.1"/>
    <property type="molecule type" value="Genomic_DNA"/>
</dbReference>
<dbReference type="Gene3D" id="3.40.190.10">
    <property type="entry name" value="Periplasmic binding protein-like II"/>
    <property type="match status" value="2"/>
</dbReference>
<evidence type="ECO:0000259" key="5">
    <source>
        <dbReference type="PROSITE" id="PS50931"/>
    </source>
</evidence>
<dbReference type="SUPFAM" id="SSF53850">
    <property type="entry name" value="Periplasmic binding protein-like II"/>
    <property type="match status" value="1"/>
</dbReference>
<organism evidence="6 7">
    <name type="scientific">Actinomadura madurae</name>
    <dbReference type="NCBI Taxonomy" id="1993"/>
    <lineage>
        <taxon>Bacteria</taxon>
        <taxon>Bacillati</taxon>
        <taxon>Actinomycetota</taxon>
        <taxon>Actinomycetes</taxon>
        <taxon>Streptosporangiales</taxon>
        <taxon>Thermomonosporaceae</taxon>
        <taxon>Actinomadura</taxon>
    </lineage>
</organism>
<sequence length="292" mass="31327">MELRQLRTFEAVVDHRTVTDAADALGLAPSSVSEQIRSLERSLGVALFERGPRGMAPTPAGERMRGWARRLLRQAEQARAEVAGERPALRLGALESIAAAYVPDVLARLARRRPDLRVEVRSDAARDRLLDAVAAGDLEAALLLDAGDGVGGLGFTPPPAPLDHVDLEAVPLALVAAPDHRLAGAGRVSVEDLRGERLLVNMPACSFWMAGERLLGSAVERVRAGSVTVMAAWAERGLGIALLPEFAVRDRLEAATLVRLALDTPDLGLRLVWRADREALPGMREILYAASA</sequence>
<dbReference type="InterPro" id="IPR036390">
    <property type="entry name" value="WH_DNA-bd_sf"/>
</dbReference>
<dbReference type="OrthoDB" id="8479357at2"/>
<dbReference type="Pfam" id="PF00126">
    <property type="entry name" value="HTH_1"/>
    <property type="match status" value="1"/>
</dbReference>
<dbReference type="AlphaFoldDB" id="A0A1I4XPS5"/>
<dbReference type="Gene3D" id="1.10.10.10">
    <property type="entry name" value="Winged helix-like DNA-binding domain superfamily/Winged helix DNA-binding domain"/>
    <property type="match status" value="1"/>
</dbReference>
<name>A0A1I4XPS5_9ACTN</name>
<dbReference type="GeneID" id="99656802"/>
<dbReference type="InterPro" id="IPR005119">
    <property type="entry name" value="LysR_subst-bd"/>
</dbReference>
<evidence type="ECO:0000256" key="1">
    <source>
        <dbReference type="ARBA" id="ARBA00009437"/>
    </source>
</evidence>